<name>C0CVL9_9FIRM</name>
<comment type="caution">
    <text evidence="1">The sequence shown here is derived from an EMBL/GenBank/DDBJ whole genome shotgun (WGS) entry which is preliminary data.</text>
</comment>
<dbReference type="AlphaFoldDB" id="C0CVL9"/>
<dbReference type="Proteomes" id="UP000004756">
    <property type="component" value="Unassembled WGS sequence"/>
</dbReference>
<evidence type="ECO:0000313" key="1">
    <source>
        <dbReference type="EMBL" id="EEG56830.1"/>
    </source>
</evidence>
<dbReference type="EMBL" id="ACCJ01000046">
    <property type="protein sequence ID" value="EEG56830.1"/>
    <property type="molecule type" value="Genomic_DNA"/>
</dbReference>
<organism evidence="1 2">
    <name type="scientific">[Clostridium] asparagiforme DSM 15981</name>
    <dbReference type="NCBI Taxonomy" id="518636"/>
    <lineage>
        <taxon>Bacteria</taxon>
        <taxon>Bacillati</taxon>
        <taxon>Bacillota</taxon>
        <taxon>Clostridia</taxon>
        <taxon>Lachnospirales</taxon>
        <taxon>Lachnospiraceae</taxon>
        <taxon>Enterocloster</taxon>
    </lineage>
</organism>
<proteinExistence type="predicted"/>
<dbReference type="HOGENOM" id="CLU_2664490_0_0_9"/>
<protein>
    <submittedName>
        <fullName evidence="1">Uncharacterized protein</fullName>
    </submittedName>
</protein>
<keyword evidence="2" id="KW-1185">Reference proteome</keyword>
<evidence type="ECO:0000313" key="2">
    <source>
        <dbReference type="Proteomes" id="UP000004756"/>
    </source>
</evidence>
<gene>
    <name evidence="1" type="ORF">CLOSTASPAR_01022</name>
</gene>
<reference evidence="1 2" key="2">
    <citation type="submission" date="2009-02" db="EMBL/GenBank/DDBJ databases">
        <title>Draft genome sequence of Clostridium asparagiforme (DSM 15981).</title>
        <authorList>
            <person name="Sudarsanam P."/>
            <person name="Ley R."/>
            <person name="Guruge J."/>
            <person name="Turnbaugh P.J."/>
            <person name="Mahowald M."/>
            <person name="Liep D."/>
            <person name="Gordon J."/>
        </authorList>
    </citation>
    <scope>NUCLEOTIDE SEQUENCE [LARGE SCALE GENOMIC DNA]</scope>
    <source>
        <strain evidence="1 2">DSM 15981</strain>
    </source>
</reference>
<sequence>MRVILTGKGLAGAGNEVLAGESPPGSLGPRAAPGFVAVATQGTLEKCPGTCEHAPGPFPKAPCPARRRKKLRYFL</sequence>
<reference evidence="1 2" key="1">
    <citation type="submission" date="2009-01" db="EMBL/GenBank/DDBJ databases">
        <authorList>
            <person name="Fulton L."/>
            <person name="Clifton S."/>
            <person name="Fulton B."/>
            <person name="Xu J."/>
            <person name="Minx P."/>
            <person name="Pepin K.H."/>
            <person name="Johnson M."/>
            <person name="Bhonagiri V."/>
            <person name="Nash W.E."/>
            <person name="Mardis E.R."/>
            <person name="Wilson R.K."/>
        </authorList>
    </citation>
    <scope>NUCLEOTIDE SEQUENCE [LARGE SCALE GENOMIC DNA]</scope>
    <source>
        <strain evidence="1 2">DSM 15981</strain>
    </source>
</reference>
<accession>C0CVL9</accession>